<dbReference type="InterPro" id="IPR055325">
    <property type="entry name" value="CF161"/>
</dbReference>
<dbReference type="Pfam" id="PF24569">
    <property type="entry name" value="CFAP161"/>
    <property type="match status" value="1"/>
</dbReference>
<accession>A0ABM3GIE4</accession>
<dbReference type="PANTHER" id="PTHR24274">
    <property type="entry name" value="CILIA- AND FLAGELLA-ASSOCIATED PROTEIN 161"/>
    <property type="match status" value="1"/>
</dbReference>
<protein>
    <submittedName>
        <fullName evidence="2">Cilia- and flagella-associated protein 161-like</fullName>
    </submittedName>
</protein>
<evidence type="ECO:0000313" key="1">
    <source>
        <dbReference type="Proteomes" id="UP000829291"/>
    </source>
</evidence>
<gene>
    <name evidence="2" type="primary">LOC124295176</name>
</gene>
<keyword evidence="1" id="KW-1185">Reference proteome</keyword>
<proteinExistence type="predicted"/>
<sequence length="279" mass="31525">MYSSNVRCGNWTENIALSEEKLKLYVMKRDREELLVQHTRKVFANVFREVQLAKPGDFITFGSCVQLQAPDMPGFPPRSKYSNYGVVLAGTMNERDIDTAHHFLDGCSLVCSPVLIPCVRNTFVIRPADCHHREGDNLMFDQAFLLQLIESGREPLYVRAETPTVSSAHGPMEHNPVMLSNNPDCYAKWKVLYWDPNMRFETAGAPFPPSTRVVICHVMTGLCLAVEYCQWYLTIFGPDCGVSVHTYADVHRRETAECLWMFVTEKSSSENTECPAGSG</sequence>
<dbReference type="Proteomes" id="UP000829291">
    <property type="component" value="Chromosome 6"/>
</dbReference>
<dbReference type="GeneID" id="124295176"/>
<dbReference type="RefSeq" id="XP_046600023.1">
    <property type="nucleotide sequence ID" value="XM_046744067.1"/>
</dbReference>
<dbReference type="PANTHER" id="PTHR24274:SF1">
    <property type="entry name" value="CILIA- AND FLAGELLA-ASSOCIATED PROTEIN 161"/>
    <property type="match status" value="1"/>
</dbReference>
<name>A0ABM3GIE4_NEOLC</name>
<evidence type="ECO:0000313" key="2">
    <source>
        <dbReference type="RefSeq" id="XP_046600023.1"/>
    </source>
</evidence>
<organism evidence="1 2">
    <name type="scientific">Neodiprion lecontei</name>
    <name type="common">Redheaded pine sawfly</name>
    <dbReference type="NCBI Taxonomy" id="441921"/>
    <lineage>
        <taxon>Eukaryota</taxon>
        <taxon>Metazoa</taxon>
        <taxon>Ecdysozoa</taxon>
        <taxon>Arthropoda</taxon>
        <taxon>Hexapoda</taxon>
        <taxon>Insecta</taxon>
        <taxon>Pterygota</taxon>
        <taxon>Neoptera</taxon>
        <taxon>Endopterygota</taxon>
        <taxon>Hymenoptera</taxon>
        <taxon>Tenthredinoidea</taxon>
        <taxon>Diprionidae</taxon>
        <taxon>Diprioninae</taxon>
        <taxon>Neodiprion</taxon>
    </lineage>
</organism>
<reference evidence="2" key="1">
    <citation type="submission" date="2025-08" db="UniProtKB">
        <authorList>
            <consortium name="RefSeq"/>
        </authorList>
    </citation>
    <scope>IDENTIFICATION</scope>
    <source>
        <tissue evidence="2">Thorax and Abdomen</tissue>
    </source>
</reference>